<proteinExistence type="predicted"/>
<evidence type="ECO:0000313" key="2">
    <source>
        <dbReference type="Proteomes" id="UP000270581"/>
    </source>
</evidence>
<name>A0AAJ4R7B2_9EURY</name>
<dbReference type="AlphaFoldDB" id="A0AAJ4R7B2"/>
<evidence type="ECO:0000313" key="1">
    <source>
        <dbReference type="EMBL" id="RNJ25472.1"/>
    </source>
</evidence>
<dbReference type="Proteomes" id="UP000270581">
    <property type="component" value="Unassembled WGS sequence"/>
</dbReference>
<accession>A0AAJ4R7B2</accession>
<dbReference type="RefSeq" id="WP_123123667.1">
    <property type="nucleotide sequence ID" value="NZ_RJJC01000001.1"/>
</dbReference>
<reference evidence="1 2" key="1">
    <citation type="submission" date="2018-11" db="EMBL/GenBank/DDBJ databases">
        <title>Genome sequences of Natronomonas sp. CBA1133.</title>
        <authorList>
            <person name="Roh S.W."/>
            <person name="Cha I.-T."/>
        </authorList>
    </citation>
    <scope>NUCLEOTIDE SEQUENCE [LARGE SCALE GENOMIC DNA]</scope>
    <source>
        <strain evidence="1 2">CBA1133</strain>
    </source>
</reference>
<sequence>MFSDNTDDRDSYRLSTRVAANDTETLTVTAPDPATVEHLRVRFYQGPRLDVEVRPFVEVDGAAGVERYDLVNYADEPEAKEYVDGDDDEWPFSVSKPIDENDVIGVEIQNTNPEHSYDVTVDVEVDFEGGLSRPFAGVVDRIRGVLT</sequence>
<gene>
    <name evidence="1" type="ORF">Nmn1133_01370</name>
</gene>
<comment type="caution">
    <text evidence="1">The sequence shown here is derived from an EMBL/GenBank/DDBJ whole genome shotgun (WGS) entry which is preliminary data.</text>
</comment>
<keyword evidence="2" id="KW-1185">Reference proteome</keyword>
<dbReference type="EMBL" id="RJJC01000001">
    <property type="protein sequence ID" value="RNJ25472.1"/>
    <property type="molecule type" value="Genomic_DNA"/>
</dbReference>
<organism evidence="1 2">
    <name type="scientific">Halosegnis longus</name>
    <dbReference type="NCBI Taxonomy" id="2216012"/>
    <lineage>
        <taxon>Archaea</taxon>
        <taxon>Methanobacteriati</taxon>
        <taxon>Methanobacteriota</taxon>
        <taxon>Stenosarchaea group</taxon>
        <taxon>Halobacteria</taxon>
        <taxon>Halobacteriales</taxon>
        <taxon>Natronomonadaceae</taxon>
        <taxon>Halosegnis</taxon>
    </lineage>
</organism>
<protein>
    <submittedName>
        <fullName evidence="1">Uncharacterized protein</fullName>
    </submittedName>
</protein>